<keyword evidence="1" id="KW-1133">Transmembrane helix</keyword>
<feature type="transmembrane region" description="Helical" evidence="1">
    <location>
        <begin position="12"/>
        <end position="37"/>
    </location>
</feature>
<reference evidence="2 3" key="1">
    <citation type="submission" date="2024-09" db="EMBL/GenBank/DDBJ databases">
        <authorList>
            <person name="Sun Q."/>
            <person name="Mori K."/>
        </authorList>
    </citation>
    <scope>NUCLEOTIDE SEQUENCE [LARGE SCALE GENOMIC DNA]</scope>
    <source>
        <strain evidence="2 3">JCM 3323</strain>
    </source>
</reference>
<accession>A0ABV5Q8U5</accession>
<proteinExistence type="predicted"/>
<keyword evidence="1" id="KW-0812">Transmembrane</keyword>
<comment type="caution">
    <text evidence="2">The sequence shown here is derived from an EMBL/GenBank/DDBJ whole genome shotgun (WGS) entry which is preliminary data.</text>
</comment>
<evidence type="ECO:0000313" key="3">
    <source>
        <dbReference type="Proteomes" id="UP001589646"/>
    </source>
</evidence>
<dbReference type="Pfam" id="PF11361">
    <property type="entry name" value="DUF3159"/>
    <property type="match status" value="1"/>
</dbReference>
<sequence length="203" mass="21510">MKGDLLLSSLPVAVFVMVEAAAGLTAGICCALGAALALTVARAVRRQPLRPAIGAFIGVAIASFIAYRTGGAGGYFLVGIWWSLACCCVLLLSIVVRRPLVGVVWSVMNRAPLTWRADRPSVIGHDLATGALAAVFAARFVVQRWLCAEDQTGWLAVAKVAMGYPLGALALAVAFWAVRRSERRLAVTRRRVTARTSGSTLET</sequence>
<feature type="transmembrane region" description="Helical" evidence="1">
    <location>
        <begin position="122"/>
        <end position="142"/>
    </location>
</feature>
<gene>
    <name evidence="2" type="ORF">ACFFRN_35330</name>
</gene>
<evidence type="ECO:0000313" key="2">
    <source>
        <dbReference type="EMBL" id="MFB9531905.1"/>
    </source>
</evidence>
<protein>
    <submittedName>
        <fullName evidence="2">DUF3159 domain-containing protein</fullName>
    </submittedName>
</protein>
<evidence type="ECO:0000256" key="1">
    <source>
        <dbReference type="SAM" id="Phobius"/>
    </source>
</evidence>
<feature type="transmembrane region" description="Helical" evidence="1">
    <location>
        <begin position="79"/>
        <end position="101"/>
    </location>
</feature>
<dbReference type="InterPro" id="IPR016566">
    <property type="entry name" value="UCP010219"/>
</dbReference>
<dbReference type="EMBL" id="JBHMCE010000012">
    <property type="protein sequence ID" value="MFB9531905.1"/>
    <property type="molecule type" value="Genomic_DNA"/>
</dbReference>
<keyword evidence="1" id="KW-0472">Membrane</keyword>
<dbReference type="RefSeq" id="WP_346130954.1">
    <property type="nucleotide sequence ID" value="NZ_BAAAXC010000015.1"/>
</dbReference>
<name>A0ABV5Q8U5_9ACTN</name>
<keyword evidence="3" id="KW-1185">Reference proteome</keyword>
<organism evidence="2 3">
    <name type="scientific">Nonomuraea roseola</name>
    <dbReference type="NCBI Taxonomy" id="46179"/>
    <lineage>
        <taxon>Bacteria</taxon>
        <taxon>Bacillati</taxon>
        <taxon>Actinomycetota</taxon>
        <taxon>Actinomycetes</taxon>
        <taxon>Streptosporangiales</taxon>
        <taxon>Streptosporangiaceae</taxon>
        <taxon>Nonomuraea</taxon>
    </lineage>
</organism>
<feature type="transmembrane region" description="Helical" evidence="1">
    <location>
        <begin position="154"/>
        <end position="178"/>
    </location>
</feature>
<feature type="transmembrane region" description="Helical" evidence="1">
    <location>
        <begin position="49"/>
        <end position="67"/>
    </location>
</feature>
<dbReference type="Proteomes" id="UP001589646">
    <property type="component" value="Unassembled WGS sequence"/>
</dbReference>